<dbReference type="InterPro" id="IPR020904">
    <property type="entry name" value="Sc_DH/Rdtase_CS"/>
</dbReference>
<evidence type="ECO:0000256" key="3">
    <source>
        <dbReference type="ARBA" id="ARBA00023002"/>
    </source>
</evidence>
<dbReference type="InterPro" id="IPR036291">
    <property type="entry name" value="NAD(P)-bd_dom_sf"/>
</dbReference>
<keyword evidence="3" id="KW-0560">Oxidoreductase</keyword>
<evidence type="ECO:0000313" key="4">
    <source>
        <dbReference type="EMBL" id="CAB4775064.1"/>
    </source>
</evidence>
<accession>A0A6J7HWU8</accession>
<dbReference type="PANTHER" id="PTHR43899:SF13">
    <property type="entry name" value="RH59310P"/>
    <property type="match status" value="1"/>
</dbReference>
<dbReference type="Gene3D" id="3.40.50.720">
    <property type="entry name" value="NAD(P)-binding Rossmann-like Domain"/>
    <property type="match status" value="1"/>
</dbReference>
<dbReference type="PRINTS" id="PR00081">
    <property type="entry name" value="GDHRDH"/>
</dbReference>
<name>A0A6J7HWU8_9ZZZZ</name>
<dbReference type="AlphaFoldDB" id="A0A6J7HWU8"/>
<evidence type="ECO:0000313" key="6">
    <source>
        <dbReference type="EMBL" id="CAB4921530.1"/>
    </source>
</evidence>
<dbReference type="GO" id="GO:0005783">
    <property type="term" value="C:endoplasmic reticulum"/>
    <property type="evidence" value="ECO:0007669"/>
    <property type="project" value="UniProtKB-SubCell"/>
</dbReference>
<dbReference type="EMBL" id="CAFABA010000236">
    <property type="protein sequence ID" value="CAB4836790.1"/>
    <property type="molecule type" value="Genomic_DNA"/>
</dbReference>
<evidence type="ECO:0000256" key="1">
    <source>
        <dbReference type="ARBA" id="ARBA00004240"/>
    </source>
</evidence>
<dbReference type="EMBL" id="CAFBMH010000092">
    <property type="protein sequence ID" value="CAB4921530.1"/>
    <property type="molecule type" value="Genomic_DNA"/>
</dbReference>
<dbReference type="Pfam" id="PF00106">
    <property type="entry name" value="adh_short"/>
    <property type="match status" value="1"/>
</dbReference>
<dbReference type="InterPro" id="IPR051019">
    <property type="entry name" value="VLCFA-Steroid_DH"/>
</dbReference>
<proteinExistence type="inferred from homology"/>
<dbReference type="PANTHER" id="PTHR43899">
    <property type="entry name" value="RH59310P"/>
    <property type="match status" value="1"/>
</dbReference>
<gene>
    <name evidence="4" type="ORF">UFOPK2754_03316</name>
    <name evidence="5" type="ORF">UFOPK3139_03235</name>
    <name evidence="6" type="ORF">UFOPK3543_02113</name>
</gene>
<dbReference type="PIRSF" id="PIRSF000126">
    <property type="entry name" value="11-beta-HSD1"/>
    <property type="match status" value="1"/>
</dbReference>
<sequence>MDNFSHRYGPWAVVAGASNGIGLGFARQFAARGVNVVLASRNEAALRTEAEAIESEHGVATRVCVTDLTAADGPATIIDATADLDVGAVVYNAGAVHGAGLFHEGPLDEALFLVDLNCRGPVVLAHHFARRFVARGRGGIVLMSSMAALAGSAYVATYSASKAFDINLAEGLAIELRPRGVDAMAVVAGATRTPALLASGATVDESVYSLMEPDDVARGALDALGTTSLWVAGPGNQLAYDAMRTLPRSDVSLFMSQGSASLYDLPLL</sequence>
<dbReference type="SUPFAM" id="SSF51735">
    <property type="entry name" value="NAD(P)-binding Rossmann-fold domains"/>
    <property type="match status" value="1"/>
</dbReference>
<comment type="similarity">
    <text evidence="2">Belongs to the short-chain dehydrogenases/reductases (SDR) family.</text>
</comment>
<dbReference type="InterPro" id="IPR002347">
    <property type="entry name" value="SDR_fam"/>
</dbReference>
<dbReference type="EMBL" id="CAEZYR010000219">
    <property type="protein sequence ID" value="CAB4775064.1"/>
    <property type="molecule type" value="Genomic_DNA"/>
</dbReference>
<dbReference type="PROSITE" id="PS00061">
    <property type="entry name" value="ADH_SHORT"/>
    <property type="match status" value="1"/>
</dbReference>
<dbReference type="GO" id="GO:0016491">
    <property type="term" value="F:oxidoreductase activity"/>
    <property type="evidence" value="ECO:0007669"/>
    <property type="project" value="UniProtKB-KW"/>
</dbReference>
<evidence type="ECO:0000256" key="2">
    <source>
        <dbReference type="ARBA" id="ARBA00006484"/>
    </source>
</evidence>
<reference evidence="6" key="1">
    <citation type="submission" date="2020-05" db="EMBL/GenBank/DDBJ databases">
        <authorList>
            <person name="Chiriac C."/>
            <person name="Salcher M."/>
            <person name="Ghai R."/>
            <person name="Kavagutti S V."/>
        </authorList>
    </citation>
    <scope>NUCLEOTIDE SEQUENCE</scope>
</reference>
<protein>
    <submittedName>
        <fullName evidence="6">Unannotated protein</fullName>
    </submittedName>
</protein>
<organism evidence="6">
    <name type="scientific">freshwater metagenome</name>
    <dbReference type="NCBI Taxonomy" id="449393"/>
    <lineage>
        <taxon>unclassified sequences</taxon>
        <taxon>metagenomes</taxon>
        <taxon>ecological metagenomes</taxon>
    </lineage>
</organism>
<evidence type="ECO:0000313" key="5">
    <source>
        <dbReference type="EMBL" id="CAB4836790.1"/>
    </source>
</evidence>
<comment type="subcellular location">
    <subcellularLocation>
        <location evidence="1">Endoplasmic reticulum</location>
    </subcellularLocation>
</comment>